<dbReference type="PANTHER" id="PTHR33908">
    <property type="entry name" value="MANNOSYLTRANSFERASE YKCB-RELATED"/>
    <property type="match status" value="1"/>
</dbReference>
<feature type="transmembrane region" description="Helical" evidence="8">
    <location>
        <begin position="223"/>
        <end position="245"/>
    </location>
</feature>
<feature type="transmembrane region" description="Helical" evidence="8">
    <location>
        <begin position="282"/>
        <end position="303"/>
    </location>
</feature>
<evidence type="ECO:0000256" key="4">
    <source>
        <dbReference type="ARBA" id="ARBA00022679"/>
    </source>
</evidence>
<keyword evidence="2" id="KW-1003">Cell membrane</keyword>
<feature type="transmembrane region" description="Helical" evidence="8">
    <location>
        <begin position="146"/>
        <end position="170"/>
    </location>
</feature>
<evidence type="ECO:0000256" key="3">
    <source>
        <dbReference type="ARBA" id="ARBA00022676"/>
    </source>
</evidence>
<feature type="transmembrane region" description="Helical" evidence="8">
    <location>
        <begin position="101"/>
        <end position="134"/>
    </location>
</feature>
<dbReference type="PANTHER" id="PTHR33908:SF11">
    <property type="entry name" value="MEMBRANE PROTEIN"/>
    <property type="match status" value="1"/>
</dbReference>
<comment type="subcellular location">
    <subcellularLocation>
        <location evidence="1">Cell membrane</location>
        <topology evidence="1">Multi-pass membrane protein</topology>
    </subcellularLocation>
</comment>
<feature type="transmembrane region" description="Helical" evidence="8">
    <location>
        <begin position="315"/>
        <end position="338"/>
    </location>
</feature>
<dbReference type="RefSeq" id="WP_105002124.1">
    <property type="nucleotide sequence ID" value="NZ_MQVX01000001.1"/>
</dbReference>
<feature type="transmembrane region" description="Helical" evidence="8">
    <location>
        <begin position="71"/>
        <end position="89"/>
    </location>
</feature>
<organism evidence="10 11">
    <name type="scientific">Aureicoccus marinus</name>
    <dbReference type="NCBI Taxonomy" id="754435"/>
    <lineage>
        <taxon>Bacteria</taxon>
        <taxon>Pseudomonadati</taxon>
        <taxon>Bacteroidota</taxon>
        <taxon>Flavobacteriia</taxon>
        <taxon>Flavobacteriales</taxon>
        <taxon>Flavobacteriaceae</taxon>
        <taxon>Aureicoccus</taxon>
    </lineage>
</organism>
<feature type="transmembrane region" description="Helical" evidence="8">
    <location>
        <begin position="182"/>
        <end position="203"/>
    </location>
</feature>
<sequence length="566" mass="65261">MAVRIPSSMRVFLLVFLGLNLLQSANTPLLYDEAYFWYYAQQPALGYFEYPPMISWLIGIGLQFHGGESGVRLLPILLGAGTALFLWLCQDNPRKDARLFALVFCAFPLLHLYSFISLPNSVLLFFTALSLWAFRVFVNAPSRRRSLFLGVSLAGLLYSEYLGIFVLLVMSFAQRGLIKNRLYLQALGLCLLLYSPHLIWLGLNDWVSLRYTFFERPLPEREPLAFTSGTLLKLTLVLGVMTPFVYKGLLNWKKENLVDRVSFLLACSLLVFYFLSSFQRPVSLQLLALFSLPAFLLSLSFLYERENWQKWLWPLAGVQVAILFYFRLSLIFPGMALYPHPAHDIPEWTTQLEQRSDSLPVVFENNPQKAALFSFYTGRPTYSFNTFSFRKNQYNLDTLTENKLRFQKVAYLSEQDPQAEHLSSIDSLLPALPVQFPFYSYRNLEAWLDSDKIESRTISTRKLRVYNPYQDSIPIGQLKVRVAFRDANRGILESYPAPFLVKTDEHDLEGPMDQVYLKSTDTTEFRITLPLDAPEEARYLQIALSEYGQLPGLNSRIIRLKLEEKE</sequence>
<evidence type="ECO:0000256" key="6">
    <source>
        <dbReference type="ARBA" id="ARBA00022989"/>
    </source>
</evidence>
<evidence type="ECO:0000313" key="10">
    <source>
        <dbReference type="EMBL" id="PQJ16450.1"/>
    </source>
</evidence>
<dbReference type="InterPro" id="IPR038731">
    <property type="entry name" value="RgtA/B/C-like"/>
</dbReference>
<feature type="domain" description="Glycosyltransferase RgtA/B/C/D-like" evidence="9">
    <location>
        <begin position="51"/>
        <end position="200"/>
    </location>
</feature>
<protein>
    <recommendedName>
        <fullName evidence="9">Glycosyltransferase RgtA/B/C/D-like domain-containing protein</fullName>
    </recommendedName>
</protein>
<dbReference type="OrthoDB" id="9813729at2"/>
<dbReference type="Pfam" id="PF13231">
    <property type="entry name" value="PMT_2"/>
    <property type="match status" value="1"/>
</dbReference>
<comment type="caution">
    <text evidence="10">The sequence shown here is derived from an EMBL/GenBank/DDBJ whole genome shotgun (WGS) entry which is preliminary data.</text>
</comment>
<accession>A0A2S7T943</accession>
<dbReference type="GO" id="GO:0009103">
    <property type="term" value="P:lipopolysaccharide biosynthetic process"/>
    <property type="evidence" value="ECO:0007669"/>
    <property type="project" value="UniProtKB-ARBA"/>
</dbReference>
<feature type="transmembrane region" description="Helical" evidence="8">
    <location>
        <begin position="257"/>
        <end position="276"/>
    </location>
</feature>
<evidence type="ECO:0000256" key="2">
    <source>
        <dbReference type="ARBA" id="ARBA00022475"/>
    </source>
</evidence>
<keyword evidence="4" id="KW-0808">Transferase</keyword>
<dbReference type="GO" id="GO:0016763">
    <property type="term" value="F:pentosyltransferase activity"/>
    <property type="evidence" value="ECO:0007669"/>
    <property type="project" value="TreeGrafter"/>
</dbReference>
<dbReference type="GO" id="GO:0005886">
    <property type="term" value="C:plasma membrane"/>
    <property type="evidence" value="ECO:0007669"/>
    <property type="project" value="UniProtKB-SubCell"/>
</dbReference>
<evidence type="ECO:0000256" key="1">
    <source>
        <dbReference type="ARBA" id="ARBA00004651"/>
    </source>
</evidence>
<evidence type="ECO:0000256" key="5">
    <source>
        <dbReference type="ARBA" id="ARBA00022692"/>
    </source>
</evidence>
<evidence type="ECO:0000313" key="11">
    <source>
        <dbReference type="Proteomes" id="UP000239366"/>
    </source>
</evidence>
<dbReference type="AlphaFoldDB" id="A0A2S7T943"/>
<dbReference type="InterPro" id="IPR050297">
    <property type="entry name" value="LipidA_mod_glycosyltrf_83"/>
</dbReference>
<keyword evidence="7 8" id="KW-0472">Membrane</keyword>
<keyword evidence="11" id="KW-1185">Reference proteome</keyword>
<dbReference type="EMBL" id="MQVX01000001">
    <property type="protein sequence ID" value="PQJ16450.1"/>
    <property type="molecule type" value="Genomic_DNA"/>
</dbReference>
<gene>
    <name evidence="10" type="ORF">BST99_12640</name>
</gene>
<keyword evidence="5 8" id="KW-0812">Transmembrane</keyword>
<keyword evidence="6 8" id="KW-1133">Transmembrane helix</keyword>
<evidence type="ECO:0000256" key="8">
    <source>
        <dbReference type="SAM" id="Phobius"/>
    </source>
</evidence>
<reference evidence="11" key="1">
    <citation type="submission" date="2016-11" db="EMBL/GenBank/DDBJ databases">
        <title>Trade-off between light-utilization and light-protection in marine flavobacteria.</title>
        <authorList>
            <person name="Kumagai Y."/>
            <person name="Yoshizawa S."/>
            <person name="Kogure K."/>
        </authorList>
    </citation>
    <scope>NUCLEOTIDE SEQUENCE [LARGE SCALE GENOMIC DNA]</scope>
    <source>
        <strain evidence="11">SG-18</strain>
    </source>
</reference>
<evidence type="ECO:0000259" key="9">
    <source>
        <dbReference type="Pfam" id="PF13231"/>
    </source>
</evidence>
<name>A0A2S7T943_9FLAO</name>
<keyword evidence="3" id="KW-0328">Glycosyltransferase</keyword>
<evidence type="ECO:0000256" key="7">
    <source>
        <dbReference type="ARBA" id="ARBA00023136"/>
    </source>
</evidence>
<proteinExistence type="predicted"/>
<dbReference type="Proteomes" id="UP000239366">
    <property type="component" value="Unassembled WGS sequence"/>
</dbReference>